<dbReference type="GO" id="GO:0035861">
    <property type="term" value="C:site of double-strand break"/>
    <property type="evidence" value="ECO:0007669"/>
    <property type="project" value="TreeGrafter"/>
</dbReference>
<dbReference type="GO" id="GO:0042276">
    <property type="term" value="P:error-prone translesion synthesis"/>
    <property type="evidence" value="ECO:0007669"/>
    <property type="project" value="TreeGrafter"/>
</dbReference>
<evidence type="ECO:0000256" key="2">
    <source>
        <dbReference type="ARBA" id="ARBA00004173"/>
    </source>
</evidence>
<dbReference type="InterPro" id="IPR043128">
    <property type="entry name" value="Rev_trsase/Diguanyl_cyclase"/>
</dbReference>
<evidence type="ECO:0000256" key="5">
    <source>
        <dbReference type="ARBA" id="ARBA00022763"/>
    </source>
</evidence>
<keyword evidence="3" id="KW-0808">Transferase</keyword>
<dbReference type="FunFam" id="1.10.150.20:FF:000014">
    <property type="entry name" value="Polymerase (DNA directed), eta"/>
    <property type="match status" value="1"/>
</dbReference>
<evidence type="ECO:0000256" key="6">
    <source>
        <dbReference type="ARBA" id="ARBA00022771"/>
    </source>
</evidence>
<dbReference type="SUPFAM" id="SSF100879">
    <property type="entry name" value="Lesion bypass DNA polymerase (Y-family), little finger domain"/>
    <property type="match status" value="1"/>
</dbReference>
<dbReference type="PROSITE" id="PS51907">
    <property type="entry name" value="ZF_UBZ3"/>
    <property type="match status" value="1"/>
</dbReference>
<evidence type="ECO:0000259" key="14">
    <source>
        <dbReference type="PROSITE" id="PS51907"/>
    </source>
</evidence>
<dbReference type="PROSITE" id="PS50173">
    <property type="entry name" value="UMUC"/>
    <property type="match status" value="1"/>
</dbReference>
<feature type="compositionally biased region" description="Polar residues" evidence="12">
    <location>
        <begin position="347"/>
        <end position="357"/>
    </location>
</feature>
<evidence type="ECO:0000256" key="4">
    <source>
        <dbReference type="ARBA" id="ARBA00022723"/>
    </source>
</evidence>
<evidence type="ECO:0000256" key="9">
    <source>
        <dbReference type="ARBA" id="ARBA00023204"/>
    </source>
</evidence>
<gene>
    <name evidence="15" type="ORF">QBC47DRAFT_374452</name>
</gene>
<dbReference type="Pfam" id="PF18439">
    <property type="entry name" value="zf_UBZ"/>
    <property type="match status" value="1"/>
</dbReference>
<dbReference type="GO" id="GO:0008270">
    <property type="term" value="F:zinc ion binding"/>
    <property type="evidence" value="ECO:0007669"/>
    <property type="project" value="UniProtKB-KW"/>
</dbReference>
<accession>A0AAJ0FCI1</accession>
<dbReference type="Pfam" id="PF00817">
    <property type="entry name" value="IMS"/>
    <property type="match status" value="1"/>
</dbReference>
<feature type="compositionally biased region" description="Basic and acidic residues" evidence="12">
    <location>
        <begin position="409"/>
        <end position="427"/>
    </location>
</feature>
<dbReference type="GO" id="GO:0009314">
    <property type="term" value="P:response to radiation"/>
    <property type="evidence" value="ECO:0007669"/>
    <property type="project" value="TreeGrafter"/>
</dbReference>
<organism evidence="15 16">
    <name type="scientific">Echria macrotheca</name>
    <dbReference type="NCBI Taxonomy" id="438768"/>
    <lineage>
        <taxon>Eukaryota</taxon>
        <taxon>Fungi</taxon>
        <taxon>Dikarya</taxon>
        <taxon>Ascomycota</taxon>
        <taxon>Pezizomycotina</taxon>
        <taxon>Sordariomycetes</taxon>
        <taxon>Sordariomycetidae</taxon>
        <taxon>Sordariales</taxon>
        <taxon>Schizotheciaceae</taxon>
        <taxon>Echria</taxon>
    </lineage>
</organism>
<dbReference type="EMBL" id="MU839829">
    <property type="protein sequence ID" value="KAK1758368.1"/>
    <property type="molecule type" value="Genomic_DNA"/>
</dbReference>
<feature type="compositionally biased region" description="Polar residues" evidence="12">
    <location>
        <begin position="433"/>
        <end position="444"/>
    </location>
</feature>
<dbReference type="PROSITE" id="PS00028">
    <property type="entry name" value="ZINC_FINGER_C2H2_1"/>
    <property type="match status" value="1"/>
</dbReference>
<dbReference type="Gene3D" id="1.10.150.20">
    <property type="entry name" value="5' to 3' exonuclease, C-terminal subdomain"/>
    <property type="match status" value="1"/>
</dbReference>
<dbReference type="InterPro" id="IPR013087">
    <property type="entry name" value="Znf_C2H2_type"/>
</dbReference>
<dbReference type="GO" id="GO:0003684">
    <property type="term" value="F:damaged DNA binding"/>
    <property type="evidence" value="ECO:0007669"/>
    <property type="project" value="InterPro"/>
</dbReference>
<evidence type="ECO:0000256" key="12">
    <source>
        <dbReference type="SAM" id="MobiDB-lite"/>
    </source>
</evidence>
<keyword evidence="7" id="KW-0862">Zinc</keyword>
<dbReference type="PANTHER" id="PTHR45873">
    <property type="entry name" value="DNA POLYMERASE ETA"/>
    <property type="match status" value="1"/>
</dbReference>
<dbReference type="Pfam" id="PF21704">
    <property type="entry name" value="POLH-Rev1_HhH"/>
    <property type="match status" value="1"/>
</dbReference>
<evidence type="ECO:0000256" key="8">
    <source>
        <dbReference type="ARBA" id="ARBA00023128"/>
    </source>
</evidence>
<evidence type="ECO:0000313" key="15">
    <source>
        <dbReference type="EMBL" id="KAK1758368.1"/>
    </source>
</evidence>
<feature type="domain" description="UmuC" evidence="13">
    <location>
        <begin position="41"/>
        <end position="102"/>
    </location>
</feature>
<dbReference type="Gene3D" id="3.30.1490.100">
    <property type="entry name" value="DNA polymerase, Y-family, little finger domain"/>
    <property type="match status" value="1"/>
</dbReference>
<dbReference type="GO" id="GO:0003887">
    <property type="term" value="F:DNA-directed DNA polymerase activity"/>
    <property type="evidence" value="ECO:0007669"/>
    <property type="project" value="TreeGrafter"/>
</dbReference>
<dbReference type="SUPFAM" id="SSF56672">
    <property type="entry name" value="DNA/RNA polymerases"/>
    <property type="match status" value="1"/>
</dbReference>
<reference evidence="15" key="1">
    <citation type="submission" date="2023-06" db="EMBL/GenBank/DDBJ databases">
        <title>Genome-scale phylogeny and comparative genomics of the fungal order Sordariales.</title>
        <authorList>
            <consortium name="Lawrence Berkeley National Laboratory"/>
            <person name="Hensen N."/>
            <person name="Bonometti L."/>
            <person name="Westerberg I."/>
            <person name="Brannstrom I.O."/>
            <person name="Guillou S."/>
            <person name="Cros-Aarteil S."/>
            <person name="Calhoun S."/>
            <person name="Haridas S."/>
            <person name="Kuo A."/>
            <person name="Mondo S."/>
            <person name="Pangilinan J."/>
            <person name="Riley R."/>
            <person name="Labutti K."/>
            <person name="Andreopoulos B."/>
            <person name="Lipzen A."/>
            <person name="Chen C."/>
            <person name="Yanf M."/>
            <person name="Daum C."/>
            <person name="Ng V."/>
            <person name="Clum A."/>
            <person name="Steindorff A."/>
            <person name="Ohm R."/>
            <person name="Martin F."/>
            <person name="Silar P."/>
            <person name="Natvig D."/>
            <person name="Lalanne C."/>
            <person name="Gautier V."/>
            <person name="Ament-Velasquez S.L."/>
            <person name="Kruys A."/>
            <person name="Hutchinson M.I."/>
            <person name="Powell A.J."/>
            <person name="Barry K."/>
            <person name="Miller A.N."/>
            <person name="Grigoriev I.V."/>
            <person name="Debuchy R."/>
            <person name="Gladieux P."/>
            <person name="Thoren M.H."/>
            <person name="Johannesson H."/>
        </authorList>
    </citation>
    <scope>NUCLEOTIDE SEQUENCE</scope>
    <source>
        <strain evidence="15">PSN4</strain>
    </source>
</reference>
<dbReference type="InterPro" id="IPR001126">
    <property type="entry name" value="UmuC"/>
</dbReference>
<protein>
    <recommendedName>
        <fullName evidence="11">DNA polymerase eta</fullName>
    </recommendedName>
</protein>
<dbReference type="InterPro" id="IPR017961">
    <property type="entry name" value="DNA_pol_Y-fam_little_finger"/>
</dbReference>
<name>A0AAJ0FCI1_9PEZI</name>
<dbReference type="PANTHER" id="PTHR45873:SF1">
    <property type="entry name" value="DNA POLYMERASE ETA"/>
    <property type="match status" value="1"/>
</dbReference>
<keyword evidence="8" id="KW-0496">Mitochondrion</keyword>
<dbReference type="GO" id="GO:0070987">
    <property type="term" value="P:error-free translesion synthesis"/>
    <property type="evidence" value="ECO:0007669"/>
    <property type="project" value="UniProtKB-ARBA"/>
</dbReference>
<evidence type="ECO:0000256" key="1">
    <source>
        <dbReference type="ARBA" id="ARBA00004123"/>
    </source>
</evidence>
<evidence type="ECO:0000256" key="11">
    <source>
        <dbReference type="ARBA" id="ARBA00044975"/>
    </source>
</evidence>
<dbReference type="Gene3D" id="3.30.70.270">
    <property type="match status" value="1"/>
</dbReference>
<feature type="compositionally biased region" description="Basic and acidic residues" evidence="12">
    <location>
        <begin position="369"/>
        <end position="380"/>
    </location>
</feature>
<sequence length="467" mass="51567">MPSTTALDWQADALVDVNENAELVDPDWDDVAMLIGSEIVRDVRQAIREKLHYTCSAGIAKNKLLSKLGSAHKKPNQQTVIPNRAIQHFLSGFKFTKMRNLGGKLGEEVSRVFETDQVSDLLSITVEQFKLKLGDDTGTWVYNTIRGIDTSEVNARTQIKSMLSAKSFRPSVTTVEQATKWLRIFAADIFSRLVEEGVLENKRRPKTINLHFRHGGQTRSRQGPIPQGRPLEEETLFELAKSLLSQIVQEGDVWPCSNLSLSIGGFEEGITGNMGIAAFLVKGEEAQALRSDARSPVAEDDGRPAEKRRRTDDGGIQRFFMKKETSSDQASEAPELGSQHTRARNGTGDSSGSSARDVTSGVIVNPKGSRIDESDDGGRNREDTLALWLRCPRCDAGFEDPDALQSHEDWHFAKDLQEEERGSRTLADRPAPASSTRTGASRNASAPPKRPGRPKKTERGQSRLNFG</sequence>
<feature type="domain" description="UBZ3-type" evidence="14">
    <location>
        <begin position="384"/>
        <end position="419"/>
    </location>
</feature>
<evidence type="ECO:0000256" key="10">
    <source>
        <dbReference type="ARBA" id="ARBA00023242"/>
    </source>
</evidence>
<dbReference type="GO" id="GO:0005657">
    <property type="term" value="C:replication fork"/>
    <property type="evidence" value="ECO:0007669"/>
    <property type="project" value="TreeGrafter"/>
</dbReference>
<dbReference type="Pfam" id="PF11799">
    <property type="entry name" value="IMS_C"/>
    <property type="match status" value="1"/>
</dbReference>
<proteinExistence type="predicted"/>
<dbReference type="InterPro" id="IPR036775">
    <property type="entry name" value="DNA_pol_Y-fam_lit_finger_sf"/>
</dbReference>
<feature type="compositionally biased region" description="Basic and acidic residues" evidence="12">
    <location>
        <begin position="300"/>
        <end position="326"/>
    </location>
</feature>
<dbReference type="GO" id="GO:0005634">
    <property type="term" value="C:nucleus"/>
    <property type="evidence" value="ECO:0007669"/>
    <property type="project" value="UniProtKB-SubCell"/>
</dbReference>
<feature type="region of interest" description="Disordered" evidence="12">
    <location>
        <begin position="409"/>
        <end position="467"/>
    </location>
</feature>
<dbReference type="Proteomes" id="UP001239445">
    <property type="component" value="Unassembled WGS sequence"/>
</dbReference>
<dbReference type="GO" id="GO:0006281">
    <property type="term" value="P:DNA repair"/>
    <property type="evidence" value="ECO:0007669"/>
    <property type="project" value="UniProtKB-KW"/>
</dbReference>
<keyword evidence="9" id="KW-0234">DNA repair</keyword>
<evidence type="ECO:0000259" key="13">
    <source>
        <dbReference type="PROSITE" id="PS50173"/>
    </source>
</evidence>
<evidence type="ECO:0000256" key="3">
    <source>
        <dbReference type="ARBA" id="ARBA00022679"/>
    </source>
</evidence>
<keyword evidence="4" id="KW-0479">Metal-binding</keyword>
<dbReference type="GO" id="GO:0005739">
    <property type="term" value="C:mitochondrion"/>
    <property type="evidence" value="ECO:0007669"/>
    <property type="project" value="UniProtKB-SubCell"/>
</dbReference>
<keyword evidence="10" id="KW-0539">Nucleus</keyword>
<comment type="subcellular location">
    <subcellularLocation>
        <location evidence="2">Mitochondrion</location>
    </subcellularLocation>
    <subcellularLocation>
        <location evidence="1">Nucleus</location>
    </subcellularLocation>
</comment>
<evidence type="ECO:0000313" key="16">
    <source>
        <dbReference type="Proteomes" id="UP001239445"/>
    </source>
</evidence>
<dbReference type="InterPro" id="IPR043502">
    <property type="entry name" value="DNA/RNA_pol_sf"/>
</dbReference>
<comment type="caution">
    <text evidence="15">The sequence shown here is derived from an EMBL/GenBank/DDBJ whole genome shotgun (WGS) entry which is preliminary data.</text>
</comment>
<evidence type="ECO:0000256" key="7">
    <source>
        <dbReference type="ARBA" id="ARBA00022833"/>
    </source>
</evidence>
<dbReference type="InterPro" id="IPR041298">
    <property type="entry name" value="UBZ3"/>
</dbReference>
<keyword evidence="6" id="KW-0863">Zinc-finger</keyword>
<dbReference type="FunFam" id="3.30.1490.100:FF:000009">
    <property type="entry name" value="DNA polymerase eta subunit"/>
    <property type="match status" value="1"/>
</dbReference>
<dbReference type="InterPro" id="IPR052230">
    <property type="entry name" value="DNA_polymerase_eta"/>
</dbReference>
<feature type="region of interest" description="Disordered" evidence="12">
    <location>
        <begin position="288"/>
        <end position="380"/>
    </location>
</feature>
<dbReference type="PIRSF" id="PIRSF036603">
    <property type="entry name" value="DPol_eta"/>
    <property type="match status" value="1"/>
</dbReference>
<keyword evidence="16" id="KW-1185">Reference proteome</keyword>
<dbReference type="AlphaFoldDB" id="A0AAJ0FCI1"/>
<keyword evidence="5" id="KW-0227">DNA damage</keyword>